<sequence>MTPARKQQGVDRRTRQTSQPRGRGGASGSTGITTQQCPEPCGLILPVELQQLILDAFRQAFPFNHNHAELDATIQEVKGHLFRRDFVGAFAKLEYLDAYALRWSASRALGYTSIFLHNDLQRVWKGLAETATSTNASPASRGAHLSHATGAYSIVCVGGGGGAEVAACAATARTLQQTTARLAVHVVDIADWSACLSRLESTLCRPPSLSLFAADIAKVAKEPFTTSDQFSVRFSQHDILAMDEADLQSIMSGAALCTIMFTLNELFTASIGRTTAFLLALTDTLSPGSWLLVVDSPGSYSEVRLGSVSGAAQGQGGNVGNASTKTRRYPMKWLLDHTLLEVAGKKGGEVKWRKCVSDDSRWFRLSQQQPLKYPVELENMRYQIHLYQRIRPGKGNG</sequence>
<keyword evidence="3" id="KW-1185">Reference proteome</keyword>
<dbReference type="RefSeq" id="XP_018688234.1">
    <property type="nucleotide sequence ID" value="XM_018842821.1"/>
</dbReference>
<accession>A0A178Z539</accession>
<feature type="region of interest" description="Disordered" evidence="1">
    <location>
        <begin position="1"/>
        <end position="33"/>
    </location>
</feature>
<proteinExistence type="predicted"/>
<dbReference type="AlphaFoldDB" id="A0A178Z539"/>
<dbReference type="InterPro" id="IPR021463">
    <property type="entry name" value="Methyltransf_34"/>
</dbReference>
<name>A0A178Z539_9EURO</name>
<dbReference type="OrthoDB" id="6419443at2759"/>
<comment type="caution">
    <text evidence="2">The sequence shown here is derived from an EMBL/GenBank/DDBJ whole genome shotgun (WGS) entry which is preliminary data.</text>
</comment>
<evidence type="ECO:0000256" key="1">
    <source>
        <dbReference type="SAM" id="MobiDB-lite"/>
    </source>
</evidence>
<reference evidence="2 3" key="1">
    <citation type="submission" date="2016-04" db="EMBL/GenBank/DDBJ databases">
        <title>Draft genome of Fonsecaea erecta CBS 125763.</title>
        <authorList>
            <person name="Weiss V.A."/>
            <person name="Vicente V.A."/>
            <person name="Raittz R.T."/>
            <person name="Moreno L.F."/>
            <person name="De Souza E.M."/>
            <person name="Pedrosa F.O."/>
            <person name="Steffens M.B."/>
            <person name="Faoro H."/>
            <person name="Tadra-Sfeir M.Z."/>
            <person name="Najafzadeh M.J."/>
            <person name="Felipe M.S."/>
            <person name="Teixeira M."/>
            <person name="Sun J."/>
            <person name="Xi L."/>
            <person name="Gomes R."/>
            <person name="De Azevedo C.M."/>
            <person name="Salgado C.G."/>
            <person name="Da Silva M.B."/>
            <person name="Nascimento M.F."/>
            <person name="Queiroz-Telles F."/>
            <person name="Attili D.S."/>
            <person name="Gorbushina A."/>
        </authorList>
    </citation>
    <scope>NUCLEOTIDE SEQUENCE [LARGE SCALE GENOMIC DNA]</scope>
    <source>
        <strain evidence="2 3">CBS 125763</strain>
    </source>
</reference>
<dbReference type="Pfam" id="PF11312">
    <property type="entry name" value="Methyltransf_34"/>
    <property type="match status" value="1"/>
</dbReference>
<protein>
    <recommendedName>
        <fullName evidence="4">25S rRNA (Uridine(2843)-N(3))-methyltransferase</fullName>
    </recommendedName>
</protein>
<evidence type="ECO:0000313" key="3">
    <source>
        <dbReference type="Proteomes" id="UP000078343"/>
    </source>
</evidence>
<gene>
    <name evidence="2" type="ORF">AYL99_11315</name>
</gene>
<evidence type="ECO:0000313" key="2">
    <source>
        <dbReference type="EMBL" id="OAP54867.1"/>
    </source>
</evidence>
<evidence type="ECO:0008006" key="4">
    <source>
        <dbReference type="Google" id="ProtNLM"/>
    </source>
</evidence>
<dbReference type="GeneID" id="30015483"/>
<dbReference type="STRING" id="1367422.A0A178Z539"/>
<dbReference type="Proteomes" id="UP000078343">
    <property type="component" value="Unassembled WGS sequence"/>
</dbReference>
<organism evidence="2 3">
    <name type="scientific">Fonsecaea erecta</name>
    <dbReference type="NCBI Taxonomy" id="1367422"/>
    <lineage>
        <taxon>Eukaryota</taxon>
        <taxon>Fungi</taxon>
        <taxon>Dikarya</taxon>
        <taxon>Ascomycota</taxon>
        <taxon>Pezizomycotina</taxon>
        <taxon>Eurotiomycetes</taxon>
        <taxon>Chaetothyriomycetidae</taxon>
        <taxon>Chaetothyriales</taxon>
        <taxon>Herpotrichiellaceae</taxon>
        <taxon>Fonsecaea</taxon>
    </lineage>
</organism>
<dbReference type="EMBL" id="LVYI01000013">
    <property type="protein sequence ID" value="OAP54867.1"/>
    <property type="molecule type" value="Genomic_DNA"/>
</dbReference>